<dbReference type="AlphaFoldDB" id="A0A918J2N1"/>
<dbReference type="Gene3D" id="1.20.1260.10">
    <property type="match status" value="1"/>
</dbReference>
<protein>
    <recommendedName>
        <fullName evidence="3">DUF2383 domain-containing protein</fullName>
    </recommendedName>
</protein>
<evidence type="ECO:0008006" key="3">
    <source>
        <dbReference type="Google" id="ProtNLM"/>
    </source>
</evidence>
<evidence type="ECO:0000313" key="2">
    <source>
        <dbReference type="Proteomes" id="UP000634668"/>
    </source>
</evidence>
<evidence type="ECO:0000313" key="1">
    <source>
        <dbReference type="EMBL" id="GGW41385.1"/>
    </source>
</evidence>
<gene>
    <name evidence="1" type="ORF">GCM10007383_27690</name>
</gene>
<reference evidence="1" key="2">
    <citation type="submission" date="2020-09" db="EMBL/GenBank/DDBJ databases">
        <authorList>
            <person name="Sun Q."/>
            <person name="Kim S."/>
        </authorList>
    </citation>
    <scope>NUCLEOTIDE SEQUENCE</scope>
    <source>
        <strain evidence="1">KCTC 12113</strain>
    </source>
</reference>
<comment type="caution">
    <text evidence="1">The sequence shown here is derived from an EMBL/GenBank/DDBJ whole genome shotgun (WGS) entry which is preliminary data.</text>
</comment>
<dbReference type="RefSeq" id="WP_026814166.1">
    <property type="nucleotide sequence ID" value="NZ_BMWP01000020.1"/>
</dbReference>
<keyword evidence="2" id="KW-1185">Reference proteome</keyword>
<reference evidence="1" key="1">
    <citation type="journal article" date="2014" name="Int. J. Syst. Evol. Microbiol.">
        <title>Complete genome sequence of Corynebacterium casei LMG S-19264T (=DSM 44701T), isolated from a smear-ripened cheese.</title>
        <authorList>
            <consortium name="US DOE Joint Genome Institute (JGI-PGF)"/>
            <person name="Walter F."/>
            <person name="Albersmeier A."/>
            <person name="Kalinowski J."/>
            <person name="Ruckert C."/>
        </authorList>
    </citation>
    <scope>NUCLEOTIDE SEQUENCE</scope>
    <source>
        <strain evidence="1">KCTC 12113</strain>
    </source>
</reference>
<dbReference type="Proteomes" id="UP000634668">
    <property type="component" value="Unassembled WGS sequence"/>
</dbReference>
<organism evidence="1 2">
    <name type="scientific">Arenibacter certesii</name>
    <dbReference type="NCBI Taxonomy" id="228955"/>
    <lineage>
        <taxon>Bacteria</taxon>
        <taxon>Pseudomonadati</taxon>
        <taxon>Bacteroidota</taxon>
        <taxon>Flavobacteriia</taxon>
        <taxon>Flavobacteriales</taxon>
        <taxon>Flavobacteriaceae</taxon>
        <taxon>Arenibacter</taxon>
    </lineage>
</organism>
<accession>A0A918J2N1</accession>
<dbReference type="EMBL" id="BMWP01000020">
    <property type="protein sequence ID" value="GGW41385.1"/>
    <property type="molecule type" value="Genomic_DNA"/>
</dbReference>
<dbReference type="InterPro" id="IPR012347">
    <property type="entry name" value="Ferritin-like"/>
</dbReference>
<proteinExistence type="predicted"/>
<name>A0A918J2N1_9FLAO</name>
<sequence>METDRGIWITRLDDLLCEVISSKEAYSKLSLTEDIPLKRQFFKEQAEQRLDFEQILSDEIIAVKEGGVFKRKKEGACIFDNVAEKVNSTGLTSIEVDRLILQREQDLIRKYQEVLNYENIPDATNAILQSQAEDINDIAQKLILELNLEENNF</sequence>